<dbReference type="EMBL" id="JH692064">
    <property type="protein sequence ID" value="EIP86877.1"/>
    <property type="molecule type" value="Genomic_DNA"/>
</dbReference>
<accession>A0ABN0G3Z5</accession>
<dbReference type="InterPro" id="IPR023631">
    <property type="entry name" value="Amidase_dom"/>
</dbReference>
<protein>
    <submittedName>
        <fullName evidence="3">6-aminohexanoate-cyclic-dimer hydrolase</fullName>
    </submittedName>
</protein>
<dbReference type="GO" id="GO:0016787">
    <property type="term" value="F:hydrolase activity"/>
    <property type="evidence" value="ECO:0007669"/>
    <property type="project" value="UniProtKB-KW"/>
</dbReference>
<organism evidence="3 4">
    <name type="scientific">Burkholderia humptydooensis MSMB43</name>
    <dbReference type="NCBI Taxonomy" id="441157"/>
    <lineage>
        <taxon>Bacteria</taxon>
        <taxon>Pseudomonadati</taxon>
        <taxon>Pseudomonadota</taxon>
        <taxon>Betaproteobacteria</taxon>
        <taxon>Burkholderiales</taxon>
        <taxon>Burkholderiaceae</taxon>
        <taxon>Burkholderia</taxon>
        <taxon>pseudomallei group</taxon>
    </lineage>
</organism>
<dbReference type="Pfam" id="PF01425">
    <property type="entry name" value="Amidase"/>
    <property type="match status" value="1"/>
</dbReference>
<dbReference type="InterPro" id="IPR020556">
    <property type="entry name" value="Amidase_CS"/>
</dbReference>
<dbReference type="PROSITE" id="PS00571">
    <property type="entry name" value="AMIDASES"/>
    <property type="match status" value="1"/>
</dbReference>
<dbReference type="PANTHER" id="PTHR11895:SF7">
    <property type="entry name" value="GLUTAMYL-TRNA(GLN) AMIDOTRANSFERASE SUBUNIT A, MITOCHONDRIAL"/>
    <property type="match status" value="1"/>
</dbReference>
<reference evidence="4" key="1">
    <citation type="journal article" date="2012" name="J. Bacteriol.">
        <title>Revised Genome Sequence of Burkholderia thailandensis MSMB43 with Improved Annotation.</title>
        <authorList>
            <person name="Zhuo Y."/>
            <person name="Liu L."/>
            <person name="Wang Q."/>
            <person name="Liu X."/>
            <person name="Ren B."/>
            <person name="Liu M."/>
            <person name="Ni P."/>
            <person name="Cheng Y.Q."/>
            <person name="Zhang L."/>
        </authorList>
    </citation>
    <scope>NUCLEOTIDE SEQUENCE [LARGE SCALE GENOMIC DNA]</scope>
    <source>
        <strain evidence="4">MSMB43</strain>
    </source>
</reference>
<evidence type="ECO:0000313" key="4">
    <source>
        <dbReference type="Proteomes" id="UP000004682"/>
    </source>
</evidence>
<evidence type="ECO:0000256" key="1">
    <source>
        <dbReference type="ARBA" id="ARBA00009199"/>
    </source>
</evidence>
<dbReference type="Gene3D" id="3.90.1300.10">
    <property type="entry name" value="Amidase signature (AS) domain"/>
    <property type="match status" value="1"/>
</dbReference>
<name>A0ABN0G3Z5_9BURK</name>
<comment type="similarity">
    <text evidence="1">Belongs to the amidase family.</text>
</comment>
<sequence length="492" mass="51180">MDTEEPIMKLSEYVDYDAVGLARLLARGDVGAAELARTAGEAIEAVNPAVNAVVEHWPADTAGPTATPGSGPLAGVPFLIKDLALPMAGKRMELGSRLAAGLVSPSDSMLMQRLRAAGLVTLGRTATPEMAFSTATESVQQGATRNPWNPAFSAGGSSGGAAAAVAAGIVPLAHATDAAGSIRVPAAFTGLFGLKPTRGRVSNGPGLDEVFAGLGVQGGLSRTVRDSAALLDAMHGTAAGEPYHTSAPARAFLSEVGRDPGRLRIGLMLQPFNGARAAPAMTQAASDTAGHLEKLGHAIEPMTPELGVSWEAFVHANARIWCATLVGWIDGVAAATGRPVDGSTLEPATLAAYRYGKQVTGPDFADALTVRNAMTRSTADWFRRVDVLLSPTMPAPPEALGSYYAGAERMDGLQWTERLFRHSPYTPAFNVAGLPAMSVPLFHDEAAGLPIGVQFGAGFAQEATLLRLAGQLEQTLPWRHRRPAVWAGSRTA</sequence>
<dbReference type="PANTHER" id="PTHR11895">
    <property type="entry name" value="TRANSAMIDASE"/>
    <property type="match status" value="1"/>
</dbReference>
<dbReference type="InterPro" id="IPR036928">
    <property type="entry name" value="AS_sf"/>
</dbReference>
<keyword evidence="3" id="KW-0378">Hydrolase</keyword>
<feature type="domain" description="Amidase" evidence="2">
    <location>
        <begin position="36"/>
        <end position="466"/>
    </location>
</feature>
<dbReference type="InterPro" id="IPR000120">
    <property type="entry name" value="Amidase"/>
</dbReference>
<evidence type="ECO:0000259" key="2">
    <source>
        <dbReference type="Pfam" id="PF01425"/>
    </source>
</evidence>
<keyword evidence="4" id="KW-1185">Reference proteome</keyword>
<dbReference type="Proteomes" id="UP000004682">
    <property type="component" value="Unassembled WGS sequence"/>
</dbReference>
<gene>
    <name evidence="3" type="ORF">A33K_16480</name>
</gene>
<evidence type="ECO:0000313" key="3">
    <source>
        <dbReference type="EMBL" id="EIP86877.1"/>
    </source>
</evidence>
<dbReference type="SUPFAM" id="SSF75304">
    <property type="entry name" value="Amidase signature (AS) enzymes"/>
    <property type="match status" value="1"/>
</dbReference>
<proteinExistence type="inferred from homology"/>